<protein>
    <submittedName>
        <fullName evidence="1">Integrase catalytic domain-containing protein</fullName>
    </submittedName>
</protein>
<evidence type="ECO:0000313" key="1">
    <source>
        <dbReference type="EMBL" id="GFY46331.1"/>
    </source>
</evidence>
<name>A0A8X6X6M5_9ARAC</name>
<sequence>MKAIPPDLALEYNKNYNEKQSQITDSTAYLRREVESRERTEYLVKPHDSQLKINNSYSNSCKNPKTQICSKVEVRLRNVLKGEETVIEASEIEEISKATAYLIQMRGQKWSQKGLR</sequence>
<evidence type="ECO:0000313" key="2">
    <source>
        <dbReference type="Proteomes" id="UP000886998"/>
    </source>
</evidence>
<dbReference type="EMBL" id="BMAV01005322">
    <property type="protein sequence ID" value="GFY46331.1"/>
    <property type="molecule type" value="Genomic_DNA"/>
</dbReference>
<reference evidence="1" key="1">
    <citation type="submission" date="2020-08" db="EMBL/GenBank/DDBJ databases">
        <title>Multicomponent nature underlies the extraordinary mechanical properties of spider dragline silk.</title>
        <authorList>
            <person name="Kono N."/>
            <person name="Nakamura H."/>
            <person name="Mori M."/>
            <person name="Yoshida Y."/>
            <person name="Ohtoshi R."/>
            <person name="Malay A.D."/>
            <person name="Moran D.A.P."/>
            <person name="Tomita M."/>
            <person name="Numata K."/>
            <person name="Arakawa K."/>
        </authorList>
    </citation>
    <scope>NUCLEOTIDE SEQUENCE</scope>
</reference>
<dbReference type="Proteomes" id="UP000886998">
    <property type="component" value="Unassembled WGS sequence"/>
</dbReference>
<dbReference type="AlphaFoldDB" id="A0A8X6X6M5"/>
<accession>A0A8X6X6M5</accession>
<gene>
    <name evidence="1" type="primary">AVEN_185016_1</name>
    <name evidence="1" type="ORF">TNIN_352391</name>
</gene>
<proteinExistence type="predicted"/>
<comment type="caution">
    <text evidence="1">The sequence shown here is derived from an EMBL/GenBank/DDBJ whole genome shotgun (WGS) entry which is preliminary data.</text>
</comment>
<organism evidence="1 2">
    <name type="scientific">Trichonephila inaurata madagascariensis</name>
    <dbReference type="NCBI Taxonomy" id="2747483"/>
    <lineage>
        <taxon>Eukaryota</taxon>
        <taxon>Metazoa</taxon>
        <taxon>Ecdysozoa</taxon>
        <taxon>Arthropoda</taxon>
        <taxon>Chelicerata</taxon>
        <taxon>Arachnida</taxon>
        <taxon>Araneae</taxon>
        <taxon>Araneomorphae</taxon>
        <taxon>Entelegynae</taxon>
        <taxon>Araneoidea</taxon>
        <taxon>Nephilidae</taxon>
        <taxon>Trichonephila</taxon>
        <taxon>Trichonephila inaurata</taxon>
    </lineage>
</organism>
<keyword evidence="2" id="KW-1185">Reference proteome</keyword>